<dbReference type="EMBL" id="PDCK01000040">
    <property type="protein sequence ID" value="PRQ49053.1"/>
    <property type="molecule type" value="Genomic_DNA"/>
</dbReference>
<proteinExistence type="predicted"/>
<dbReference type="AlphaFoldDB" id="A0A2P6RRJ5"/>
<accession>A0A2P6RRJ5</accession>
<evidence type="ECO:0000313" key="1">
    <source>
        <dbReference type="EMBL" id="PRQ49053.1"/>
    </source>
</evidence>
<keyword evidence="2" id="KW-1185">Reference proteome</keyword>
<dbReference type="Proteomes" id="UP000238479">
    <property type="component" value="Chromosome 2"/>
</dbReference>
<dbReference type="Gramene" id="PRQ49053">
    <property type="protein sequence ID" value="PRQ49053"/>
    <property type="gene ID" value="RchiOBHm_Chr2g0117631"/>
</dbReference>
<evidence type="ECO:0000313" key="2">
    <source>
        <dbReference type="Proteomes" id="UP000238479"/>
    </source>
</evidence>
<protein>
    <submittedName>
        <fullName evidence="1">Uncharacterized protein</fullName>
    </submittedName>
</protein>
<gene>
    <name evidence="1" type="ORF">RchiOBHm_Chr2g0117631</name>
</gene>
<reference evidence="1 2" key="1">
    <citation type="journal article" date="2018" name="Nat. Genet.">
        <title>The Rosa genome provides new insights in the design of modern roses.</title>
        <authorList>
            <person name="Bendahmane M."/>
        </authorList>
    </citation>
    <scope>NUCLEOTIDE SEQUENCE [LARGE SCALE GENOMIC DNA]</scope>
    <source>
        <strain evidence="2">cv. Old Blush</strain>
    </source>
</reference>
<organism evidence="1 2">
    <name type="scientific">Rosa chinensis</name>
    <name type="common">China rose</name>
    <dbReference type="NCBI Taxonomy" id="74649"/>
    <lineage>
        <taxon>Eukaryota</taxon>
        <taxon>Viridiplantae</taxon>
        <taxon>Streptophyta</taxon>
        <taxon>Embryophyta</taxon>
        <taxon>Tracheophyta</taxon>
        <taxon>Spermatophyta</taxon>
        <taxon>Magnoliopsida</taxon>
        <taxon>eudicotyledons</taxon>
        <taxon>Gunneridae</taxon>
        <taxon>Pentapetalae</taxon>
        <taxon>rosids</taxon>
        <taxon>fabids</taxon>
        <taxon>Rosales</taxon>
        <taxon>Rosaceae</taxon>
        <taxon>Rosoideae</taxon>
        <taxon>Rosoideae incertae sedis</taxon>
        <taxon>Rosa</taxon>
    </lineage>
</organism>
<comment type="caution">
    <text evidence="1">The sequence shown here is derived from an EMBL/GenBank/DDBJ whole genome shotgun (WGS) entry which is preliminary data.</text>
</comment>
<name>A0A2P6RRJ5_ROSCH</name>
<sequence length="116" mass="13418">MNNMCCNVPYLNYPFTSHLDGFLKFRAFLHRLDSTTSRCYCQIWWPSEVVAVGAWAPRAVTVGCAWRRVGFDWVWKRIGEVEDVLPTYHSMRILTLGYHVSRISEQGGSRSFGRVV</sequence>